<organism evidence="2 3">
    <name type="scientific">Allocatelliglobosispora scoriae</name>
    <dbReference type="NCBI Taxonomy" id="643052"/>
    <lineage>
        <taxon>Bacteria</taxon>
        <taxon>Bacillati</taxon>
        <taxon>Actinomycetota</taxon>
        <taxon>Actinomycetes</taxon>
        <taxon>Micromonosporales</taxon>
        <taxon>Micromonosporaceae</taxon>
        <taxon>Allocatelliglobosispora</taxon>
    </lineage>
</organism>
<dbReference type="InterPro" id="IPR018687">
    <property type="entry name" value="DUF2177_membr"/>
</dbReference>
<dbReference type="Proteomes" id="UP000587527">
    <property type="component" value="Unassembled WGS sequence"/>
</dbReference>
<gene>
    <name evidence="2" type="ORF">F4553_002149</name>
</gene>
<feature type="transmembrane region" description="Helical" evidence="1">
    <location>
        <begin position="75"/>
        <end position="91"/>
    </location>
</feature>
<evidence type="ECO:0000256" key="1">
    <source>
        <dbReference type="SAM" id="Phobius"/>
    </source>
</evidence>
<reference evidence="2 3" key="1">
    <citation type="submission" date="2020-08" db="EMBL/GenBank/DDBJ databases">
        <title>Sequencing the genomes of 1000 actinobacteria strains.</title>
        <authorList>
            <person name="Klenk H.-P."/>
        </authorList>
    </citation>
    <scope>NUCLEOTIDE SEQUENCE [LARGE SCALE GENOMIC DNA]</scope>
    <source>
        <strain evidence="2 3">DSM 45362</strain>
    </source>
</reference>
<accession>A0A841BPM6</accession>
<proteinExistence type="predicted"/>
<feature type="transmembrane region" description="Helical" evidence="1">
    <location>
        <begin position="45"/>
        <end position="68"/>
    </location>
</feature>
<name>A0A841BPM6_9ACTN</name>
<feature type="transmembrane region" description="Helical" evidence="1">
    <location>
        <begin position="111"/>
        <end position="129"/>
    </location>
</feature>
<keyword evidence="1" id="KW-0812">Transmembrane</keyword>
<feature type="transmembrane region" description="Helical" evidence="1">
    <location>
        <begin position="5"/>
        <end position="25"/>
    </location>
</feature>
<dbReference type="EMBL" id="JACHMN010000002">
    <property type="protein sequence ID" value="MBB5868770.1"/>
    <property type="molecule type" value="Genomic_DNA"/>
</dbReference>
<comment type="caution">
    <text evidence="2">The sequence shown here is derived from an EMBL/GenBank/DDBJ whole genome shotgun (WGS) entry which is preliminary data.</text>
</comment>
<dbReference type="RefSeq" id="WP_184834953.1">
    <property type="nucleotide sequence ID" value="NZ_JACHMN010000002.1"/>
</dbReference>
<keyword evidence="3" id="KW-1185">Reference proteome</keyword>
<protein>
    <submittedName>
        <fullName evidence="2">Putative membrane protein</fullName>
    </submittedName>
</protein>
<dbReference type="Pfam" id="PF09945">
    <property type="entry name" value="DUF2177"/>
    <property type="match status" value="1"/>
</dbReference>
<keyword evidence="1" id="KW-1133">Transmembrane helix</keyword>
<evidence type="ECO:0000313" key="3">
    <source>
        <dbReference type="Proteomes" id="UP000587527"/>
    </source>
</evidence>
<dbReference type="AlphaFoldDB" id="A0A841BPM6"/>
<keyword evidence="1" id="KW-0472">Membrane</keyword>
<sequence>MRDFLIRFLIAGVLFAAIDAVWLSVVANKFYKSQIGPLLLAKPNFAAAVVFYVIYLVGVVAFVVAPALEKGSWQYALGYGALLGLVTYATYDLTNLATLKGFTLPVVIVDLIWGVVLTASVSFLTYTVADRWLN</sequence>
<evidence type="ECO:0000313" key="2">
    <source>
        <dbReference type="EMBL" id="MBB5868770.1"/>
    </source>
</evidence>